<gene>
    <name evidence="3" type="ORF">NIES2119_01710</name>
</gene>
<evidence type="ECO:0000313" key="3">
    <source>
        <dbReference type="EMBL" id="OKH40367.1"/>
    </source>
</evidence>
<feature type="transmembrane region" description="Helical" evidence="2">
    <location>
        <begin position="150"/>
        <end position="167"/>
    </location>
</feature>
<keyword evidence="2" id="KW-0472">Membrane</keyword>
<dbReference type="RefSeq" id="WP_073591747.1">
    <property type="nucleotide sequence ID" value="NZ_MRCE01000002.1"/>
</dbReference>
<feature type="transmembrane region" description="Helical" evidence="2">
    <location>
        <begin position="86"/>
        <end position="106"/>
    </location>
</feature>
<dbReference type="OrthoDB" id="530911at2"/>
<feature type="transmembrane region" description="Helical" evidence="2">
    <location>
        <begin position="321"/>
        <end position="341"/>
    </location>
</feature>
<dbReference type="AlphaFoldDB" id="A0A1U7IS74"/>
<sequence length="358" mass="38999">MSNISDKSSNPKPLFSVKTIVIAGIVWAVLALLFFLLFSITPPEEERPKWYLIGTYIFEQVAFLFAAILCFRNWRSPQIVSGRQVWLGIGLGMLFYFLGNFLFGFWELVWGLDPDVSLGDLFFIATYIALGWGMIQAVISRRLNLDKWQWLIVGAIAAIGIALASWVTTLSTSPAQAAILPSSNNAALVAQASPAPTAKPPAAKPAPTPAKETKVTPAASPTPAAKPTATPATTEAATSSAPAWILAIDEQLKPFSSPVGLFYVVADVVLLIIATMLLLAFWGGRFSQSWRMIAAAALCLYIADMWFKWAEKQPDYQSGSLFEVFWVFSGVLFAIGAALEYDTSTSSRSRRSGARKRG</sequence>
<keyword evidence="2" id="KW-1133">Transmembrane helix</keyword>
<feature type="region of interest" description="Disordered" evidence="1">
    <location>
        <begin position="195"/>
        <end position="235"/>
    </location>
</feature>
<feature type="transmembrane region" description="Helical" evidence="2">
    <location>
        <begin position="261"/>
        <end position="282"/>
    </location>
</feature>
<proteinExistence type="predicted"/>
<dbReference type="Proteomes" id="UP000185860">
    <property type="component" value="Unassembled WGS sequence"/>
</dbReference>
<evidence type="ECO:0000256" key="2">
    <source>
        <dbReference type="SAM" id="Phobius"/>
    </source>
</evidence>
<feature type="transmembrane region" description="Helical" evidence="2">
    <location>
        <begin position="50"/>
        <end position="74"/>
    </location>
</feature>
<feature type="compositionally biased region" description="Low complexity" evidence="1">
    <location>
        <begin position="215"/>
        <end position="235"/>
    </location>
</feature>
<feature type="transmembrane region" description="Helical" evidence="2">
    <location>
        <begin position="20"/>
        <end position="38"/>
    </location>
</feature>
<accession>A0A1U7IS74</accession>
<protein>
    <submittedName>
        <fullName evidence="3">Uncharacterized protein</fullName>
    </submittedName>
</protein>
<dbReference type="STRING" id="454136.NIES2119_01710"/>
<evidence type="ECO:0000313" key="4">
    <source>
        <dbReference type="Proteomes" id="UP000185860"/>
    </source>
</evidence>
<dbReference type="EMBL" id="MRCE01000002">
    <property type="protein sequence ID" value="OKH40367.1"/>
    <property type="molecule type" value="Genomic_DNA"/>
</dbReference>
<feature type="transmembrane region" description="Helical" evidence="2">
    <location>
        <begin position="289"/>
        <end position="309"/>
    </location>
</feature>
<keyword evidence="2" id="KW-0812">Transmembrane</keyword>
<name>A0A1U7IS74_9CYAN</name>
<feature type="compositionally biased region" description="Pro residues" evidence="1">
    <location>
        <begin position="197"/>
        <end position="208"/>
    </location>
</feature>
<reference evidence="3 4" key="1">
    <citation type="submission" date="2016-11" db="EMBL/GenBank/DDBJ databases">
        <title>Draft Genome Sequences of Nine Cyanobacterial Strains from Diverse Habitats.</title>
        <authorList>
            <person name="Zhu T."/>
            <person name="Hou S."/>
            <person name="Lu X."/>
            <person name="Hess W.R."/>
        </authorList>
    </citation>
    <scope>NUCLEOTIDE SEQUENCE [LARGE SCALE GENOMIC DNA]</scope>
    <source>
        <strain evidence="3 4">IAM M-71</strain>
    </source>
</reference>
<comment type="caution">
    <text evidence="3">The sequence shown here is derived from an EMBL/GenBank/DDBJ whole genome shotgun (WGS) entry which is preliminary data.</text>
</comment>
<organism evidence="3 4">
    <name type="scientific">[Phormidium ambiguum] IAM M-71</name>
    <dbReference type="NCBI Taxonomy" id="454136"/>
    <lineage>
        <taxon>Bacteria</taxon>
        <taxon>Bacillati</taxon>
        <taxon>Cyanobacteriota</taxon>
        <taxon>Cyanophyceae</taxon>
        <taxon>Oscillatoriophycideae</taxon>
        <taxon>Aerosakkonematales</taxon>
        <taxon>Aerosakkonemataceae</taxon>
        <taxon>Floridanema</taxon>
    </lineage>
</organism>
<evidence type="ECO:0000256" key="1">
    <source>
        <dbReference type="SAM" id="MobiDB-lite"/>
    </source>
</evidence>
<feature type="transmembrane region" description="Helical" evidence="2">
    <location>
        <begin position="118"/>
        <end position="138"/>
    </location>
</feature>